<reference evidence="1 2" key="1">
    <citation type="submission" date="2017-12" db="EMBL/GenBank/DDBJ databases">
        <title>Comparative genomics of Botrytis spp.</title>
        <authorList>
            <person name="Valero-Jimenez C.A."/>
            <person name="Tapia P."/>
            <person name="Veloso J."/>
            <person name="Silva-Moreno E."/>
            <person name="Staats M."/>
            <person name="Valdes J.H."/>
            <person name="Van Kan J.A.L."/>
        </authorList>
    </citation>
    <scope>NUCLEOTIDE SEQUENCE [LARGE SCALE GENOMIC DNA]</scope>
    <source>
        <strain evidence="1 2">MUCL435</strain>
    </source>
</reference>
<keyword evidence="2" id="KW-1185">Reference proteome</keyword>
<comment type="caution">
    <text evidence="1">The sequence shown here is derived from an EMBL/GenBank/DDBJ whole genome shotgun (WGS) entry which is preliminary data.</text>
</comment>
<organism evidence="1 2">
    <name type="scientific">Botrytis galanthina</name>
    <dbReference type="NCBI Taxonomy" id="278940"/>
    <lineage>
        <taxon>Eukaryota</taxon>
        <taxon>Fungi</taxon>
        <taxon>Dikarya</taxon>
        <taxon>Ascomycota</taxon>
        <taxon>Pezizomycotina</taxon>
        <taxon>Leotiomycetes</taxon>
        <taxon>Helotiales</taxon>
        <taxon>Sclerotiniaceae</taxon>
        <taxon>Botrytis</taxon>
    </lineage>
</organism>
<name>A0A4V4HW36_9HELO</name>
<proteinExistence type="predicted"/>
<dbReference type="Proteomes" id="UP000308671">
    <property type="component" value="Unassembled WGS sequence"/>
</dbReference>
<dbReference type="EMBL" id="PQXL01000005">
    <property type="protein sequence ID" value="THV55646.1"/>
    <property type="molecule type" value="Genomic_DNA"/>
</dbReference>
<gene>
    <name evidence="1" type="ORF">BGAL_0005g00250</name>
</gene>
<protein>
    <submittedName>
        <fullName evidence="1">Uncharacterized protein</fullName>
    </submittedName>
</protein>
<accession>A0A4V4HW36</accession>
<evidence type="ECO:0000313" key="2">
    <source>
        <dbReference type="Proteomes" id="UP000308671"/>
    </source>
</evidence>
<evidence type="ECO:0000313" key="1">
    <source>
        <dbReference type="EMBL" id="THV55646.1"/>
    </source>
</evidence>
<sequence length="173" mass="19819">MCVPRMGHLFRSGYTPTGPISSLKPKQTHEQGAKFPLIYRGTPPPCTLDLPEPLLPSTYIRGDIPGALYSLYYTFVHPSSPSSPPVSWHDPFITDIWVLEIGYPRKKEKKMKQRHRPPTFFLRFLIFRSAFHQPRTLIATPASRRPRVAELRASEFLSKYLVNVPFPLSIDQS</sequence>
<dbReference type="AlphaFoldDB" id="A0A4V4HW36"/>